<keyword evidence="2" id="KW-1185">Reference proteome</keyword>
<proteinExistence type="predicted"/>
<dbReference type="Proteomes" id="UP000316621">
    <property type="component" value="Chromosome 3"/>
</dbReference>
<evidence type="ECO:0000313" key="2">
    <source>
        <dbReference type="Proteomes" id="UP000316621"/>
    </source>
</evidence>
<reference evidence="1 2" key="1">
    <citation type="journal article" date="2018" name="Science">
        <title>The opium poppy genome and morphinan production.</title>
        <authorList>
            <person name="Guo L."/>
            <person name="Winzer T."/>
            <person name="Yang X."/>
            <person name="Li Y."/>
            <person name="Ning Z."/>
            <person name="He Z."/>
            <person name="Teodor R."/>
            <person name="Lu Y."/>
            <person name="Bowser T.A."/>
            <person name="Graham I.A."/>
            <person name="Ye K."/>
        </authorList>
    </citation>
    <scope>NUCLEOTIDE SEQUENCE [LARGE SCALE GENOMIC DNA]</scope>
    <source>
        <strain evidence="2">cv. HN1</strain>
        <tissue evidence="1">Leaves</tissue>
    </source>
</reference>
<protein>
    <submittedName>
        <fullName evidence="1">Uncharacterized protein</fullName>
    </submittedName>
</protein>
<dbReference type="Gramene" id="RZC55189">
    <property type="protein sequence ID" value="RZC55189"/>
    <property type="gene ID" value="C5167_014036"/>
</dbReference>
<accession>A0A4Y7J635</accession>
<dbReference type="AlphaFoldDB" id="A0A4Y7J635"/>
<name>A0A4Y7J635_PAPSO</name>
<gene>
    <name evidence="1" type="ORF">C5167_014036</name>
</gene>
<organism evidence="1 2">
    <name type="scientific">Papaver somniferum</name>
    <name type="common">Opium poppy</name>
    <dbReference type="NCBI Taxonomy" id="3469"/>
    <lineage>
        <taxon>Eukaryota</taxon>
        <taxon>Viridiplantae</taxon>
        <taxon>Streptophyta</taxon>
        <taxon>Embryophyta</taxon>
        <taxon>Tracheophyta</taxon>
        <taxon>Spermatophyta</taxon>
        <taxon>Magnoliopsida</taxon>
        <taxon>Ranunculales</taxon>
        <taxon>Papaveraceae</taxon>
        <taxon>Papaveroideae</taxon>
        <taxon>Papaver</taxon>
    </lineage>
</organism>
<sequence>MRRFNEDLIKRNHPEKSTYCRKEIEMILEIKMEFICEAPVNCTHVVCLKCCATRAENGGDVLNGLKRDICQQLGFECSGESKSEVFLSDCRDGSRGWMFEELRSLSAIQVVVHISLHSCNSKDY</sequence>
<dbReference type="EMBL" id="CM010717">
    <property type="protein sequence ID" value="RZC55189.1"/>
    <property type="molecule type" value="Genomic_DNA"/>
</dbReference>
<evidence type="ECO:0000313" key="1">
    <source>
        <dbReference type="EMBL" id="RZC55189.1"/>
    </source>
</evidence>